<keyword evidence="2" id="KW-0812">Transmembrane</keyword>
<reference evidence="3 4" key="1">
    <citation type="submission" date="2018-04" db="EMBL/GenBank/DDBJ databases">
        <title>WGS assembly of Panicum hallii var. hallii HAL2.</title>
        <authorList>
            <person name="Lovell J."/>
            <person name="Jenkins J."/>
            <person name="Lowry D."/>
            <person name="Mamidi S."/>
            <person name="Sreedasyam A."/>
            <person name="Weng X."/>
            <person name="Barry K."/>
            <person name="Bonette J."/>
            <person name="Campitelli B."/>
            <person name="Daum C."/>
            <person name="Gordon S."/>
            <person name="Gould B."/>
            <person name="Lipzen A."/>
            <person name="MacQueen A."/>
            <person name="Palacio-Mejia J."/>
            <person name="Plott C."/>
            <person name="Shakirov E."/>
            <person name="Shu S."/>
            <person name="Yoshinaga Y."/>
            <person name="Zane M."/>
            <person name="Rokhsar D."/>
            <person name="Grimwood J."/>
            <person name="Schmutz J."/>
            <person name="Juenger T."/>
        </authorList>
    </citation>
    <scope>NUCLEOTIDE SEQUENCE [LARGE SCALE GENOMIC DNA]</scope>
    <source>
        <strain evidence="4">cv. HAL2</strain>
    </source>
</reference>
<dbReference type="PANTHER" id="PTHR10809">
    <property type="entry name" value="VESICLE-ASSOCIATED MEMBRANE PROTEIN-ASSOCIATED PROTEIN"/>
    <property type="match status" value="1"/>
</dbReference>
<dbReference type="GO" id="GO:0090158">
    <property type="term" value="P:endoplasmic reticulum membrane organization"/>
    <property type="evidence" value="ECO:0007669"/>
    <property type="project" value="TreeGrafter"/>
</dbReference>
<evidence type="ECO:0000313" key="4">
    <source>
        <dbReference type="Proteomes" id="UP000244336"/>
    </source>
</evidence>
<name>A0A2T7C4U3_9POAL</name>
<dbReference type="Gramene" id="PUZ38368">
    <property type="protein sequence ID" value="PUZ38368"/>
    <property type="gene ID" value="GQ55_9G190600"/>
</dbReference>
<dbReference type="Gene3D" id="2.60.40.10">
    <property type="entry name" value="Immunoglobulins"/>
    <property type="match status" value="1"/>
</dbReference>
<feature type="coiled-coil region" evidence="1">
    <location>
        <begin position="138"/>
        <end position="179"/>
    </location>
</feature>
<keyword evidence="1" id="KW-0175">Coiled coil</keyword>
<accession>A0A2T7C4U3</accession>
<dbReference type="GO" id="GO:0005886">
    <property type="term" value="C:plasma membrane"/>
    <property type="evidence" value="ECO:0007669"/>
    <property type="project" value="TreeGrafter"/>
</dbReference>
<organism evidence="3 4">
    <name type="scientific">Panicum hallii var. hallii</name>
    <dbReference type="NCBI Taxonomy" id="1504633"/>
    <lineage>
        <taxon>Eukaryota</taxon>
        <taxon>Viridiplantae</taxon>
        <taxon>Streptophyta</taxon>
        <taxon>Embryophyta</taxon>
        <taxon>Tracheophyta</taxon>
        <taxon>Spermatophyta</taxon>
        <taxon>Magnoliopsida</taxon>
        <taxon>Liliopsida</taxon>
        <taxon>Poales</taxon>
        <taxon>Poaceae</taxon>
        <taxon>PACMAD clade</taxon>
        <taxon>Panicoideae</taxon>
        <taxon>Panicodae</taxon>
        <taxon>Paniceae</taxon>
        <taxon>Panicinae</taxon>
        <taxon>Panicum</taxon>
        <taxon>Panicum sect. Panicum</taxon>
    </lineage>
</organism>
<keyword evidence="4" id="KW-1185">Reference proteome</keyword>
<gene>
    <name evidence="3" type="ORF">GQ55_9G190600</name>
</gene>
<dbReference type="OrthoDB" id="264603at2759"/>
<protein>
    <recommendedName>
        <fullName evidence="5">MSP domain-containing protein</fullName>
    </recommendedName>
</protein>
<feature type="transmembrane region" description="Helical" evidence="2">
    <location>
        <begin position="180"/>
        <end position="199"/>
    </location>
</feature>
<dbReference type="SUPFAM" id="SSF49354">
    <property type="entry name" value="PapD-like"/>
    <property type="match status" value="1"/>
</dbReference>
<keyword evidence="2" id="KW-1133">Transmembrane helix</keyword>
<evidence type="ECO:0000256" key="1">
    <source>
        <dbReference type="SAM" id="Coils"/>
    </source>
</evidence>
<dbReference type="PANTHER" id="PTHR10809:SF136">
    <property type="entry name" value="MSP DOMAIN CONTAINING PROTEIN, EXPRESSED"/>
    <property type="match status" value="1"/>
</dbReference>
<evidence type="ECO:0000256" key="2">
    <source>
        <dbReference type="SAM" id="Phobius"/>
    </source>
</evidence>
<dbReference type="InterPro" id="IPR008962">
    <property type="entry name" value="PapD-like_sf"/>
</dbReference>
<dbReference type="GO" id="GO:0005789">
    <property type="term" value="C:endoplasmic reticulum membrane"/>
    <property type="evidence" value="ECO:0007669"/>
    <property type="project" value="InterPro"/>
</dbReference>
<sequence length="201" mass="21901">MQAQKVVPPDLQCKDKFLVQSVIVGDGLASKDITSQMFVKEGGNVVEEVKLKVAYVMPPEPQSEIAEEHDGLERILVPMQRNVDNGRSTSELSSGSVSLRSAEEVGSPVGRIVKSEEFLKAAGPALETKTYPGPAEQSNQLSAIIAKLTEEKNSALEQNRKLRDELELVRREASKQQGSFSLVLLIAIGLLCIILGYLVNK</sequence>
<evidence type="ECO:0008006" key="5">
    <source>
        <dbReference type="Google" id="ProtNLM"/>
    </source>
</evidence>
<dbReference type="AlphaFoldDB" id="A0A2T7C4U3"/>
<dbReference type="EMBL" id="CM009757">
    <property type="protein sequence ID" value="PUZ38368.1"/>
    <property type="molecule type" value="Genomic_DNA"/>
</dbReference>
<evidence type="ECO:0000313" key="3">
    <source>
        <dbReference type="EMBL" id="PUZ38368.1"/>
    </source>
</evidence>
<proteinExistence type="predicted"/>
<dbReference type="InterPro" id="IPR016763">
    <property type="entry name" value="VAP"/>
</dbReference>
<dbReference type="InterPro" id="IPR013783">
    <property type="entry name" value="Ig-like_fold"/>
</dbReference>
<keyword evidence="2" id="KW-0472">Membrane</keyword>
<dbReference type="GO" id="GO:0061817">
    <property type="term" value="P:endoplasmic reticulum-plasma membrane tethering"/>
    <property type="evidence" value="ECO:0007669"/>
    <property type="project" value="TreeGrafter"/>
</dbReference>
<dbReference type="Proteomes" id="UP000244336">
    <property type="component" value="Chromosome 9"/>
</dbReference>